<dbReference type="Proteomes" id="UP000285596">
    <property type="component" value="Unassembled WGS sequence"/>
</dbReference>
<feature type="signal peptide" evidence="1">
    <location>
        <begin position="1"/>
        <end position="33"/>
    </location>
</feature>
<dbReference type="PROSITE" id="PS51257">
    <property type="entry name" value="PROKAR_LIPOPROTEIN"/>
    <property type="match status" value="1"/>
</dbReference>
<reference evidence="2 3" key="1">
    <citation type="submission" date="2018-08" db="EMBL/GenBank/DDBJ databases">
        <title>Streptomyces globisporus 1912-4Crt, whole genome shotgun sequence.</title>
        <authorList>
            <person name="Matselyukh B."/>
        </authorList>
    </citation>
    <scope>NUCLEOTIDE SEQUENCE [LARGE SCALE GENOMIC DNA]</scope>
    <source>
        <strain evidence="2 3">1912-4Crt</strain>
    </source>
</reference>
<dbReference type="InterPro" id="IPR021903">
    <property type="entry name" value="DUF3515"/>
</dbReference>
<gene>
    <name evidence="2" type="ORF">D3105_10735</name>
</gene>
<evidence type="ECO:0000313" key="2">
    <source>
        <dbReference type="EMBL" id="ROV68573.1"/>
    </source>
</evidence>
<evidence type="ECO:0000256" key="1">
    <source>
        <dbReference type="SAM" id="SignalP"/>
    </source>
</evidence>
<proteinExistence type="predicted"/>
<keyword evidence="1" id="KW-0732">Signal</keyword>
<dbReference type="RefSeq" id="WP_118902655.1">
    <property type="nucleotide sequence ID" value="NZ_QWFA01000043.1"/>
</dbReference>
<sequence>MTSSARRAPRSIFLGPSAAVLVLAAAGCSLSDARPSVPVPTPSAEAAAYCEALHEELPETVLELERSDPSPDSELTAAWGDGAIVLRCGVPRPAKMDDPQSEGVEADGVKWMLEQPEGSGPRFTTTYRKAYVEVTLDSTYAHDITPLASFAGPVAKTVPSRF</sequence>
<evidence type="ECO:0000313" key="3">
    <source>
        <dbReference type="Proteomes" id="UP000285596"/>
    </source>
</evidence>
<organism evidence="2 3">
    <name type="scientific">Streptomyces globisporus</name>
    <dbReference type="NCBI Taxonomy" id="1908"/>
    <lineage>
        <taxon>Bacteria</taxon>
        <taxon>Bacillati</taxon>
        <taxon>Actinomycetota</taxon>
        <taxon>Actinomycetes</taxon>
        <taxon>Kitasatosporales</taxon>
        <taxon>Streptomycetaceae</taxon>
        <taxon>Streptomyces</taxon>
    </lineage>
</organism>
<dbReference type="AlphaFoldDB" id="A0A423V1T2"/>
<accession>A0A423V1T2</accession>
<protein>
    <submittedName>
        <fullName evidence="2">DUF3515 domain-containing protein</fullName>
    </submittedName>
</protein>
<dbReference type="EMBL" id="QWFA01000043">
    <property type="protein sequence ID" value="ROV68573.1"/>
    <property type="molecule type" value="Genomic_DNA"/>
</dbReference>
<dbReference type="Pfam" id="PF12028">
    <property type="entry name" value="DUF3515"/>
    <property type="match status" value="1"/>
</dbReference>
<comment type="caution">
    <text evidence="2">The sequence shown here is derived from an EMBL/GenBank/DDBJ whole genome shotgun (WGS) entry which is preliminary data.</text>
</comment>
<feature type="chain" id="PRO_5038904229" evidence="1">
    <location>
        <begin position="34"/>
        <end position="162"/>
    </location>
</feature>
<name>A0A423V1T2_STRGL</name>